<keyword evidence="4" id="KW-0812">Transmembrane</keyword>
<keyword evidence="6" id="KW-1185">Reference proteome</keyword>
<dbReference type="KEGG" id="acab:QRX50_23490"/>
<keyword evidence="4" id="KW-0472">Membrane</keyword>
<keyword evidence="2" id="KW-0813">Transport</keyword>
<evidence type="ECO:0000256" key="3">
    <source>
        <dbReference type="ARBA" id="ARBA00022475"/>
    </source>
</evidence>
<dbReference type="EMBL" id="CP127294">
    <property type="protein sequence ID" value="WIX83510.1"/>
    <property type="molecule type" value="Genomic_DNA"/>
</dbReference>
<dbReference type="GO" id="GO:0005886">
    <property type="term" value="C:plasma membrane"/>
    <property type="evidence" value="ECO:0007669"/>
    <property type="project" value="UniProtKB-SubCell"/>
</dbReference>
<reference evidence="5 6" key="1">
    <citation type="submission" date="2023-06" db="EMBL/GenBank/DDBJ databases">
        <authorList>
            <person name="Oyuntsetseg B."/>
            <person name="Kim S.B."/>
        </authorList>
    </citation>
    <scope>NUCLEOTIDE SEQUENCE [LARGE SCALE GENOMIC DNA]</scope>
    <source>
        <strain evidence="5 6">2-15</strain>
    </source>
</reference>
<protein>
    <submittedName>
        <fullName evidence="5">Uncharacterized protein</fullName>
    </submittedName>
</protein>
<keyword evidence="3" id="KW-1003">Cell membrane</keyword>
<organism evidence="5 6">
    <name type="scientific">Amycolatopsis carbonis</name>
    <dbReference type="NCBI Taxonomy" id="715471"/>
    <lineage>
        <taxon>Bacteria</taxon>
        <taxon>Bacillati</taxon>
        <taxon>Actinomycetota</taxon>
        <taxon>Actinomycetes</taxon>
        <taxon>Pseudonocardiales</taxon>
        <taxon>Pseudonocardiaceae</taxon>
        <taxon>Amycolatopsis</taxon>
    </lineage>
</organism>
<comment type="subcellular location">
    <subcellularLocation>
        <location evidence="1">Cell membrane</location>
        <topology evidence="1">Multi-pass membrane protein</topology>
    </subcellularLocation>
</comment>
<gene>
    <name evidence="5" type="ORF">QRX50_23490</name>
</gene>
<proteinExistence type="predicted"/>
<feature type="transmembrane region" description="Helical" evidence="4">
    <location>
        <begin position="30"/>
        <end position="58"/>
    </location>
</feature>
<dbReference type="SUPFAM" id="SSF103473">
    <property type="entry name" value="MFS general substrate transporter"/>
    <property type="match status" value="1"/>
</dbReference>
<accession>A0A9Y2INB8</accession>
<evidence type="ECO:0000256" key="2">
    <source>
        <dbReference type="ARBA" id="ARBA00022448"/>
    </source>
</evidence>
<evidence type="ECO:0000256" key="1">
    <source>
        <dbReference type="ARBA" id="ARBA00004651"/>
    </source>
</evidence>
<sequence>MPGSVLAVVLFTILSSELTPEAFKQWGWRIPFLFGAVLTVAGLNVTGFVAQAFGMSYLSTQIGLTSTQTLVTTLTMMGVGLFALLFGGWLCDRIGAIRVLYLGASTTRVPLLINGRADYTGNFSIVTATRSRRAVPSRAVRRVVSWLREYPNLRSGQWMMGSRPTTLGSRTP</sequence>
<dbReference type="PANTHER" id="PTHR43045">
    <property type="entry name" value="SHIKIMATE TRANSPORTER"/>
    <property type="match status" value="1"/>
</dbReference>
<dbReference type="PANTHER" id="PTHR43045:SF1">
    <property type="entry name" value="SHIKIMATE TRANSPORTER"/>
    <property type="match status" value="1"/>
</dbReference>
<dbReference type="Proteomes" id="UP001236014">
    <property type="component" value="Chromosome"/>
</dbReference>
<dbReference type="InterPro" id="IPR036259">
    <property type="entry name" value="MFS_trans_sf"/>
</dbReference>
<name>A0A9Y2INB8_9PSEU</name>
<keyword evidence="4" id="KW-1133">Transmembrane helix</keyword>
<evidence type="ECO:0000313" key="6">
    <source>
        <dbReference type="Proteomes" id="UP001236014"/>
    </source>
</evidence>
<dbReference type="RefSeq" id="WP_285974059.1">
    <property type="nucleotide sequence ID" value="NZ_CP127294.1"/>
</dbReference>
<feature type="transmembrane region" description="Helical" evidence="4">
    <location>
        <begin position="70"/>
        <end position="90"/>
    </location>
</feature>
<dbReference type="AlphaFoldDB" id="A0A9Y2INB8"/>
<evidence type="ECO:0000313" key="5">
    <source>
        <dbReference type="EMBL" id="WIX83510.1"/>
    </source>
</evidence>
<evidence type="ECO:0000256" key="4">
    <source>
        <dbReference type="SAM" id="Phobius"/>
    </source>
</evidence>